<evidence type="ECO:0000313" key="3">
    <source>
        <dbReference type="Proteomes" id="UP000094527"/>
    </source>
</evidence>
<proteinExistence type="predicted"/>
<feature type="compositionally biased region" description="Polar residues" evidence="1">
    <location>
        <begin position="33"/>
        <end position="43"/>
    </location>
</feature>
<feature type="region of interest" description="Disordered" evidence="1">
    <location>
        <begin position="1"/>
        <end position="43"/>
    </location>
</feature>
<name>A0A1D2MIW9_ORCCI</name>
<feature type="compositionally biased region" description="Basic and acidic residues" evidence="1">
    <location>
        <begin position="1"/>
        <end position="32"/>
    </location>
</feature>
<evidence type="ECO:0000313" key="2">
    <source>
        <dbReference type="EMBL" id="ODM92958.1"/>
    </source>
</evidence>
<dbReference type="Proteomes" id="UP000094527">
    <property type="component" value="Unassembled WGS sequence"/>
</dbReference>
<protein>
    <submittedName>
        <fullName evidence="2">Uncharacterized protein</fullName>
    </submittedName>
</protein>
<accession>A0A1D2MIW9</accession>
<evidence type="ECO:0000256" key="1">
    <source>
        <dbReference type="SAM" id="MobiDB-lite"/>
    </source>
</evidence>
<gene>
    <name evidence="2" type="ORF">Ocin01_13724</name>
</gene>
<sequence length="372" mass="42260">MEGYQKRQSEDATLRTESFQSEHNDTEQEPHQMETNNPEGETVTVNVNPEACSISVALKREHGMNDEEDLESDDEVQQVSKLQKRRTLCEGVEYWERIRRPGNERYLQCSLCSHRVPIYEKCKRGELTPYKTLAVHMQAEHKAECKKKGNNKRPGTSSKRARTKGDARADSESDPQPSTSRNQLNRNGVEVENGNANGDAPEHYVLKARKRKVTFLSVEILKYIGTRNPDNKYLECKRCHEIFPVNPRHKNGEKKAYEKIKKHIIEKKHRDKRKKITSAALAGRAFQSEQTRVKVENPLNSGTMEGDDEGETVGMPPVPVHPYTQPSAVDGDEMPGVGDILPPEDAINVSMMMQTPSPAPYSPFYKVVYRSV</sequence>
<dbReference type="EMBL" id="LJIJ01001108">
    <property type="protein sequence ID" value="ODM92958.1"/>
    <property type="molecule type" value="Genomic_DNA"/>
</dbReference>
<keyword evidence="3" id="KW-1185">Reference proteome</keyword>
<reference evidence="2 3" key="1">
    <citation type="journal article" date="2016" name="Genome Biol. Evol.">
        <title>Gene Family Evolution Reflects Adaptation to Soil Environmental Stressors in the Genome of the Collembolan Orchesella cincta.</title>
        <authorList>
            <person name="Faddeeva-Vakhrusheva A."/>
            <person name="Derks M.F."/>
            <person name="Anvar S.Y."/>
            <person name="Agamennone V."/>
            <person name="Suring W."/>
            <person name="Smit S."/>
            <person name="van Straalen N.M."/>
            <person name="Roelofs D."/>
        </authorList>
    </citation>
    <scope>NUCLEOTIDE SEQUENCE [LARGE SCALE GENOMIC DNA]</scope>
    <source>
        <tissue evidence="2">Mixed pool</tissue>
    </source>
</reference>
<feature type="region of interest" description="Disordered" evidence="1">
    <location>
        <begin position="142"/>
        <end position="202"/>
    </location>
</feature>
<feature type="compositionally biased region" description="Polar residues" evidence="1">
    <location>
        <begin position="174"/>
        <end position="184"/>
    </location>
</feature>
<comment type="caution">
    <text evidence="2">The sequence shown here is derived from an EMBL/GenBank/DDBJ whole genome shotgun (WGS) entry which is preliminary data.</text>
</comment>
<organism evidence="2 3">
    <name type="scientific">Orchesella cincta</name>
    <name type="common">Springtail</name>
    <name type="synonym">Podura cincta</name>
    <dbReference type="NCBI Taxonomy" id="48709"/>
    <lineage>
        <taxon>Eukaryota</taxon>
        <taxon>Metazoa</taxon>
        <taxon>Ecdysozoa</taxon>
        <taxon>Arthropoda</taxon>
        <taxon>Hexapoda</taxon>
        <taxon>Collembola</taxon>
        <taxon>Entomobryomorpha</taxon>
        <taxon>Entomobryoidea</taxon>
        <taxon>Orchesellidae</taxon>
        <taxon>Orchesellinae</taxon>
        <taxon>Orchesella</taxon>
    </lineage>
</organism>
<dbReference type="AlphaFoldDB" id="A0A1D2MIW9"/>
<feature type="compositionally biased region" description="Low complexity" evidence="1">
    <location>
        <begin position="185"/>
        <end position="198"/>
    </location>
</feature>